<sequence length="268" mass="28550">MAGDTHLPTEIDPDRPSAARIYDAFLGGDHNFAADRAVADRAVELVPDLPRIVRANRAFLRRAVRFAADRGVRQFLDLGSGIPAEGAVHEVARAVRPDARIAYVDREPTAVLHAREVVGADPGTVIVHGDLRRPGEILADPGLAALIDLSEPVCLLMLAVLHFLQDGPELTATLAGYRDAAVPGSVLAVSHVTAGTRSGQVDRISDLYNRTGTPLVVRDGEQLAALLRGWEPVEPGVVYAPQWRPEPADGWTGDPGDSLSLAVVGLRA</sequence>
<comment type="caution">
    <text evidence="1">The sequence shown here is derived from an EMBL/GenBank/DDBJ whole genome shotgun (WGS) entry which is preliminary data.</text>
</comment>
<protein>
    <submittedName>
        <fullName evidence="1">S-adenosyl methyltransferase</fullName>
    </submittedName>
</protein>
<dbReference type="SUPFAM" id="SSF53335">
    <property type="entry name" value="S-adenosyl-L-methionine-dependent methyltransferases"/>
    <property type="match status" value="1"/>
</dbReference>
<dbReference type="OrthoDB" id="4073278at2"/>
<dbReference type="EMBL" id="PVZG01000002">
    <property type="protein sequence ID" value="PRY32124.1"/>
    <property type="molecule type" value="Genomic_DNA"/>
</dbReference>
<keyword evidence="1" id="KW-0489">Methyltransferase</keyword>
<organism evidence="1 2">
    <name type="scientific">Pseudosporangium ferrugineum</name>
    <dbReference type="NCBI Taxonomy" id="439699"/>
    <lineage>
        <taxon>Bacteria</taxon>
        <taxon>Bacillati</taxon>
        <taxon>Actinomycetota</taxon>
        <taxon>Actinomycetes</taxon>
        <taxon>Micromonosporales</taxon>
        <taxon>Micromonosporaceae</taxon>
        <taxon>Pseudosporangium</taxon>
    </lineage>
</organism>
<evidence type="ECO:0000313" key="2">
    <source>
        <dbReference type="Proteomes" id="UP000239209"/>
    </source>
</evidence>
<proteinExistence type="predicted"/>
<keyword evidence="1" id="KW-0808">Transferase</keyword>
<dbReference type="AlphaFoldDB" id="A0A2T0SFD9"/>
<evidence type="ECO:0000313" key="1">
    <source>
        <dbReference type="EMBL" id="PRY32124.1"/>
    </source>
</evidence>
<dbReference type="RefSeq" id="WP_106125332.1">
    <property type="nucleotide sequence ID" value="NZ_PVZG01000002.1"/>
</dbReference>
<dbReference type="Gene3D" id="3.40.50.150">
    <property type="entry name" value="Vaccinia Virus protein VP39"/>
    <property type="match status" value="1"/>
</dbReference>
<name>A0A2T0SFD9_9ACTN</name>
<gene>
    <name evidence="1" type="ORF">CLV70_102335</name>
</gene>
<dbReference type="GO" id="GO:0032259">
    <property type="term" value="P:methylation"/>
    <property type="evidence" value="ECO:0007669"/>
    <property type="project" value="UniProtKB-KW"/>
</dbReference>
<dbReference type="PIRSF" id="PIRSF017393">
    <property type="entry name" value="MTase_SAV2177"/>
    <property type="match status" value="1"/>
</dbReference>
<dbReference type="InterPro" id="IPR029063">
    <property type="entry name" value="SAM-dependent_MTases_sf"/>
</dbReference>
<dbReference type="Proteomes" id="UP000239209">
    <property type="component" value="Unassembled WGS sequence"/>
</dbReference>
<keyword evidence="2" id="KW-1185">Reference proteome</keyword>
<dbReference type="GO" id="GO:0008168">
    <property type="term" value="F:methyltransferase activity"/>
    <property type="evidence" value="ECO:0007669"/>
    <property type="project" value="UniProtKB-KW"/>
</dbReference>
<dbReference type="Pfam" id="PF04672">
    <property type="entry name" value="Methyltransf_19"/>
    <property type="match status" value="1"/>
</dbReference>
<reference evidence="1 2" key="1">
    <citation type="submission" date="2018-03" db="EMBL/GenBank/DDBJ databases">
        <title>Genomic Encyclopedia of Archaeal and Bacterial Type Strains, Phase II (KMG-II): from individual species to whole genera.</title>
        <authorList>
            <person name="Goeker M."/>
        </authorList>
    </citation>
    <scope>NUCLEOTIDE SEQUENCE [LARGE SCALE GENOMIC DNA]</scope>
    <source>
        <strain evidence="1 2">DSM 45348</strain>
    </source>
</reference>
<dbReference type="InterPro" id="IPR006764">
    <property type="entry name" value="SAM_dep_MeTrfase_SAV2177_type"/>
</dbReference>
<accession>A0A2T0SFD9</accession>